<feature type="compositionally biased region" description="Polar residues" evidence="3">
    <location>
        <begin position="738"/>
        <end position="751"/>
    </location>
</feature>
<feature type="compositionally biased region" description="Polar residues" evidence="3">
    <location>
        <begin position="759"/>
        <end position="773"/>
    </location>
</feature>
<feature type="compositionally biased region" description="Polar residues" evidence="3">
    <location>
        <begin position="280"/>
        <end position="290"/>
    </location>
</feature>
<feature type="region of interest" description="Disordered" evidence="3">
    <location>
        <begin position="1108"/>
        <end position="1141"/>
    </location>
</feature>
<feature type="compositionally biased region" description="Polar residues" evidence="3">
    <location>
        <begin position="1018"/>
        <end position="1028"/>
    </location>
</feature>
<dbReference type="GO" id="GO:0003723">
    <property type="term" value="F:RNA binding"/>
    <property type="evidence" value="ECO:0007669"/>
    <property type="project" value="UniProtKB-UniRule"/>
</dbReference>
<feature type="compositionally biased region" description="Polar residues" evidence="3">
    <location>
        <begin position="1073"/>
        <end position="1086"/>
    </location>
</feature>
<feature type="compositionally biased region" description="Low complexity" evidence="3">
    <location>
        <begin position="820"/>
        <end position="835"/>
    </location>
</feature>
<evidence type="ECO:0000259" key="4">
    <source>
        <dbReference type="PROSITE" id="PS50102"/>
    </source>
</evidence>
<feature type="compositionally biased region" description="Basic and acidic residues" evidence="3">
    <location>
        <begin position="522"/>
        <end position="536"/>
    </location>
</feature>
<protein>
    <recommendedName>
        <fullName evidence="4">RRM domain-containing protein</fullName>
    </recommendedName>
</protein>
<feature type="region of interest" description="Disordered" evidence="3">
    <location>
        <begin position="1"/>
        <end position="72"/>
    </location>
</feature>
<dbReference type="InterPro" id="IPR000504">
    <property type="entry name" value="RRM_dom"/>
</dbReference>
<organism evidence="5 6">
    <name type="scientific">Cristinia sonorae</name>
    <dbReference type="NCBI Taxonomy" id="1940300"/>
    <lineage>
        <taxon>Eukaryota</taxon>
        <taxon>Fungi</taxon>
        <taxon>Dikarya</taxon>
        <taxon>Basidiomycota</taxon>
        <taxon>Agaricomycotina</taxon>
        <taxon>Agaricomycetes</taxon>
        <taxon>Agaricomycetidae</taxon>
        <taxon>Agaricales</taxon>
        <taxon>Pleurotineae</taxon>
        <taxon>Stephanosporaceae</taxon>
        <taxon>Cristinia</taxon>
    </lineage>
</organism>
<feature type="compositionally biased region" description="Low complexity" evidence="3">
    <location>
        <begin position="504"/>
        <end position="515"/>
    </location>
</feature>
<feature type="compositionally biased region" description="Polar residues" evidence="3">
    <location>
        <begin position="347"/>
        <end position="362"/>
    </location>
</feature>
<feature type="region of interest" description="Disordered" evidence="3">
    <location>
        <begin position="462"/>
        <end position="547"/>
    </location>
</feature>
<dbReference type="Gene3D" id="3.30.70.330">
    <property type="match status" value="2"/>
</dbReference>
<feature type="region of interest" description="Disordered" evidence="3">
    <location>
        <begin position="1010"/>
        <end position="1086"/>
    </location>
</feature>
<dbReference type="CDD" id="cd00590">
    <property type="entry name" value="RRM_SF"/>
    <property type="match status" value="1"/>
</dbReference>
<dbReference type="InterPro" id="IPR035979">
    <property type="entry name" value="RBD_domain_sf"/>
</dbReference>
<accession>A0A8K0UM60</accession>
<dbReference type="PANTHER" id="PTHR48027">
    <property type="entry name" value="HETEROGENEOUS NUCLEAR RIBONUCLEOPROTEIN 87F-RELATED"/>
    <property type="match status" value="1"/>
</dbReference>
<feature type="domain" description="RRM" evidence="4">
    <location>
        <begin position="636"/>
        <end position="716"/>
    </location>
</feature>
<dbReference type="PROSITE" id="PS50102">
    <property type="entry name" value="RRM"/>
    <property type="match status" value="2"/>
</dbReference>
<evidence type="ECO:0000256" key="3">
    <source>
        <dbReference type="SAM" id="MobiDB-lite"/>
    </source>
</evidence>
<proteinExistence type="predicted"/>
<dbReference type="InterPro" id="IPR012677">
    <property type="entry name" value="Nucleotide-bd_a/b_plait_sf"/>
</dbReference>
<dbReference type="Proteomes" id="UP000813824">
    <property type="component" value="Unassembled WGS sequence"/>
</dbReference>
<keyword evidence="1 2" id="KW-0694">RNA-binding</keyword>
<dbReference type="EMBL" id="JAEVFJ010000020">
    <property type="protein sequence ID" value="KAH8099297.1"/>
    <property type="molecule type" value="Genomic_DNA"/>
</dbReference>
<feature type="compositionally biased region" description="Pro residues" evidence="3">
    <location>
        <begin position="31"/>
        <end position="41"/>
    </location>
</feature>
<name>A0A8K0UM60_9AGAR</name>
<evidence type="ECO:0000256" key="2">
    <source>
        <dbReference type="PROSITE-ProRule" id="PRU00176"/>
    </source>
</evidence>
<comment type="caution">
    <text evidence="5">The sequence shown here is derived from an EMBL/GenBank/DDBJ whole genome shotgun (WGS) entry which is preliminary data.</text>
</comment>
<dbReference type="OrthoDB" id="410044at2759"/>
<dbReference type="AlphaFoldDB" id="A0A8K0UM60"/>
<evidence type="ECO:0000313" key="6">
    <source>
        <dbReference type="Proteomes" id="UP000813824"/>
    </source>
</evidence>
<feature type="region of interest" description="Disordered" evidence="3">
    <location>
        <begin position="802"/>
        <end position="841"/>
    </location>
</feature>
<dbReference type="SUPFAM" id="SSF54928">
    <property type="entry name" value="RNA-binding domain, RBD"/>
    <property type="match status" value="2"/>
</dbReference>
<feature type="compositionally biased region" description="Low complexity" evidence="3">
    <location>
        <begin position="1050"/>
        <end position="1067"/>
    </location>
</feature>
<feature type="compositionally biased region" description="Polar residues" evidence="3">
    <location>
        <begin position="1117"/>
        <end position="1127"/>
    </location>
</feature>
<dbReference type="SMART" id="SM00360">
    <property type="entry name" value="RRM"/>
    <property type="match status" value="2"/>
</dbReference>
<keyword evidence="6" id="KW-1185">Reference proteome</keyword>
<feature type="region of interest" description="Disordered" evidence="3">
    <location>
        <begin position="280"/>
        <end position="301"/>
    </location>
</feature>
<gene>
    <name evidence="5" type="ORF">BXZ70DRAFT_291551</name>
</gene>
<evidence type="ECO:0000256" key="1">
    <source>
        <dbReference type="ARBA" id="ARBA00022884"/>
    </source>
</evidence>
<dbReference type="Pfam" id="PF00076">
    <property type="entry name" value="RRM_1"/>
    <property type="match status" value="1"/>
</dbReference>
<feature type="region of interest" description="Disordered" evidence="3">
    <location>
        <begin position="719"/>
        <end position="773"/>
    </location>
</feature>
<feature type="compositionally biased region" description="Polar residues" evidence="3">
    <location>
        <begin position="569"/>
        <end position="586"/>
    </location>
</feature>
<feature type="region of interest" description="Disordered" evidence="3">
    <location>
        <begin position="347"/>
        <end position="370"/>
    </location>
</feature>
<dbReference type="InterPro" id="IPR052462">
    <property type="entry name" value="SLIRP/GR-RBP-like"/>
</dbReference>
<feature type="domain" description="RRM" evidence="4">
    <location>
        <begin position="76"/>
        <end position="158"/>
    </location>
</feature>
<evidence type="ECO:0000313" key="5">
    <source>
        <dbReference type="EMBL" id="KAH8099297.1"/>
    </source>
</evidence>
<reference evidence="5" key="1">
    <citation type="journal article" date="2021" name="New Phytol.">
        <title>Evolutionary innovations through gain and loss of genes in the ectomycorrhizal Boletales.</title>
        <authorList>
            <person name="Wu G."/>
            <person name="Miyauchi S."/>
            <person name="Morin E."/>
            <person name="Kuo A."/>
            <person name="Drula E."/>
            <person name="Varga T."/>
            <person name="Kohler A."/>
            <person name="Feng B."/>
            <person name="Cao Y."/>
            <person name="Lipzen A."/>
            <person name="Daum C."/>
            <person name="Hundley H."/>
            <person name="Pangilinan J."/>
            <person name="Johnson J."/>
            <person name="Barry K."/>
            <person name="LaButti K."/>
            <person name="Ng V."/>
            <person name="Ahrendt S."/>
            <person name="Min B."/>
            <person name="Choi I.G."/>
            <person name="Park H."/>
            <person name="Plett J.M."/>
            <person name="Magnuson J."/>
            <person name="Spatafora J.W."/>
            <person name="Nagy L.G."/>
            <person name="Henrissat B."/>
            <person name="Grigoriev I.V."/>
            <person name="Yang Z.L."/>
            <person name="Xu J."/>
            <person name="Martin F.M."/>
        </authorList>
    </citation>
    <scope>NUCLEOTIDE SEQUENCE</scope>
    <source>
        <strain evidence="5">KKN 215</strain>
    </source>
</reference>
<sequence length="1141" mass="124193">MPPRLVAKPRTWGTRYDSLGPCSTPSSPEVPTNPPSSPPRNMPTSVMHPPTHLLHTPEKHISTNNATSPEKTPHDASIFVGSLPSHIDHNELTRLLSEHLAEHTEIKSVKVVRDNKGGVCAFMQCEDAPSAAKLIETLQSQPPKSFLGRYLRFEPARAFRTLLVSYRAPTQFIRANSALDTPSQAMAGDSQLVTLEPASAMRIFRPHPTKYLAIAYNEDAKGFDVHPGVDTSAPATDPFLGNGLILDPLQYDADTIRLLAAAFGPVESFGKFITGNAGDQNIQNEGTSNRDNLHPHDAPRSTGMADDIWEIKWKHREDCVTALMTLRRIPHITVTWAHQQLHPLSTASGESRLSSPNVTPTPQLGPFASPTRPRSFVQAYGIGSPSDYQRVNGIRASLSFPRGYSTDIPVIPFKLSPSAPHTMAASASEGGTLPPSGLLARGVPLISGSRSHVDMPIDSVNAKWSESDFPPLHMTPNMSERLDSLLGEPSSIPRSNDSSERHASPSPSSSLSVQPATPIPADADKSNTEEGPRDTADPSQSSPSRDLCQSDVDLVQELTIPATPEFSADTLTPATSASMQSYPRTPQSANISMAPVEVVDVFHGIQHIKTPKKFGEREDVDSTYQSADQVKYYDPFTIFVGGLDMFGSVAWDEARLKSVFGRYGEVEDIQVVRPLAKRSGFAFVRFKYSDAGARAVAGEHNRLHDGHQIRVQLRENNPHRSPWKAVRARGKAPVIAPEQTTHQGAMHSGQNIDDAGRGASNTGQNSVGQDTQNTHASVHCIPTANNIPTGYLPFPWHDSSRNLPSPETAGLPKAPYPVRTDSTSTTASVSPSPSTLAQPQAAMPATIPQYPFPMGMGYYPNQPWMQPYVPYPYTYPYMPHGYIPCPQTAFSASQDGGAYPHGTQLSWPAVNDSNKSQVAVVHREQSPFPPAAYPAHTTQPPLRPTGFMQGEQGTLIPLYQPDALNRYMSTNRQADTPPVLPPPSGQHSMMWAQYPQMTMHPYGYPPPTMMPAAPQPTSNGPNSWSHTQVPMPYGSYPGQQHPPSQPPLPSSASSLSNSTTSSYRHSAPGAPSHLSQQVVHQPSNARRYQRRDPHFNKQNHHAARFFKANHPDGLYESQINAGSQRHNGSVKANGYALSGQS</sequence>
<feature type="region of interest" description="Disordered" evidence="3">
    <location>
        <begin position="561"/>
        <end position="586"/>
    </location>
</feature>